<dbReference type="CDD" id="cd09272">
    <property type="entry name" value="RNase_HI_RT_Ty1"/>
    <property type="match status" value="1"/>
</dbReference>
<dbReference type="Proteomes" id="UP000701853">
    <property type="component" value="Chromosome 7"/>
</dbReference>
<sequence>MALTLMLLCRSVLHPGIPIQDSVTREILLTGHIHDGLYHFSIPGSTVQTVVALPVANIGLQNQSDASAMFSLWHKRLGHPSDSINGMAERKHRHIVDICITLLAQSNLSIDFWAYAFCCVVHLINRLPTSVLNGQSPYKALHGQDPTYDHLRGFVSSSGSITTSVPLVNTFLRLGWALTMSRGVYGLGQFFLITNEDTATGSVMPTSNSPLVSESSLPLANTHLMVTRSKAGIFKPKALSIKVVEPHTIEEAFSTAEWLKKNHDGTIARQKALLVAKGCSQIPGYDFKETFSPVVKPATIQVILSIAVSRGWQLRQVDVNNAFLNYDLADKVFMQQPPGYVQYGSNGKPLVCHLKKALYGLRQAPRAWFDKLKSFLISLNDGFSFKGIGDLHYFLEIEVTRSSTGCLHFCQKKYIREFLERNSMSHAKSVHTPMTLSKDEGDRLTDPTEYRSLSVVSRSMAEAEYQSLVAATSDVTWLVSLLKELHLQSVDPPTVWCDNSSAVAIAANPVLHSKFKHVELDLFFVREKVADGCIVVGEISESSSGLTYREDG</sequence>
<evidence type="ECO:0000313" key="4">
    <source>
        <dbReference type="Proteomes" id="UP000701853"/>
    </source>
</evidence>
<dbReference type="OrthoDB" id="997331at2759"/>
<evidence type="ECO:0000259" key="2">
    <source>
        <dbReference type="Pfam" id="PF07727"/>
    </source>
</evidence>
<proteinExistence type="predicted"/>
<dbReference type="PANTHER" id="PTHR11439:SF467">
    <property type="entry name" value="INTEGRASE CATALYTIC DOMAIN-CONTAINING PROTEIN"/>
    <property type="match status" value="1"/>
</dbReference>
<feature type="signal peptide" evidence="1">
    <location>
        <begin position="1"/>
        <end position="18"/>
    </location>
</feature>
<dbReference type="Gene3D" id="3.30.420.10">
    <property type="entry name" value="Ribonuclease H-like superfamily/Ribonuclease H"/>
    <property type="match status" value="1"/>
</dbReference>
<dbReference type="InterPro" id="IPR013103">
    <property type="entry name" value="RVT_2"/>
</dbReference>
<dbReference type="GO" id="GO:0003676">
    <property type="term" value="F:nucleic acid binding"/>
    <property type="evidence" value="ECO:0007669"/>
    <property type="project" value="InterPro"/>
</dbReference>
<reference evidence="3 4" key="1">
    <citation type="journal article" date="2021" name="bioRxiv">
        <title>The Gossypium anomalum genome as a resource for cotton improvement and evolutionary analysis of hybrid incompatibility.</title>
        <authorList>
            <person name="Grover C.E."/>
            <person name="Yuan D."/>
            <person name="Arick M.A."/>
            <person name="Miller E.R."/>
            <person name="Hu G."/>
            <person name="Peterson D.G."/>
            <person name="Wendel J.F."/>
            <person name="Udall J.A."/>
        </authorList>
    </citation>
    <scope>NUCLEOTIDE SEQUENCE [LARGE SCALE GENOMIC DNA]</scope>
    <source>
        <strain evidence="3">JFW-Udall</strain>
        <tissue evidence="3">Leaf</tissue>
    </source>
</reference>
<accession>A0A8J6CXY8</accession>
<comment type="caution">
    <text evidence="3">The sequence shown here is derived from an EMBL/GenBank/DDBJ whole genome shotgun (WGS) entry which is preliminary data.</text>
</comment>
<keyword evidence="4" id="KW-1185">Reference proteome</keyword>
<dbReference type="InterPro" id="IPR012337">
    <property type="entry name" value="RNaseH-like_sf"/>
</dbReference>
<dbReference type="InterPro" id="IPR043502">
    <property type="entry name" value="DNA/RNA_pol_sf"/>
</dbReference>
<dbReference type="PANTHER" id="PTHR11439">
    <property type="entry name" value="GAG-POL-RELATED RETROTRANSPOSON"/>
    <property type="match status" value="1"/>
</dbReference>
<dbReference type="SUPFAM" id="SSF56672">
    <property type="entry name" value="DNA/RNA polymerases"/>
    <property type="match status" value="1"/>
</dbReference>
<dbReference type="SUPFAM" id="SSF53098">
    <property type="entry name" value="Ribonuclease H-like"/>
    <property type="match status" value="1"/>
</dbReference>
<gene>
    <name evidence="3" type="ORF">CXB51_016731</name>
</gene>
<organism evidence="3 4">
    <name type="scientific">Gossypium anomalum</name>
    <dbReference type="NCBI Taxonomy" id="47600"/>
    <lineage>
        <taxon>Eukaryota</taxon>
        <taxon>Viridiplantae</taxon>
        <taxon>Streptophyta</taxon>
        <taxon>Embryophyta</taxon>
        <taxon>Tracheophyta</taxon>
        <taxon>Spermatophyta</taxon>
        <taxon>Magnoliopsida</taxon>
        <taxon>eudicotyledons</taxon>
        <taxon>Gunneridae</taxon>
        <taxon>Pentapetalae</taxon>
        <taxon>rosids</taxon>
        <taxon>malvids</taxon>
        <taxon>Malvales</taxon>
        <taxon>Malvaceae</taxon>
        <taxon>Malvoideae</taxon>
        <taxon>Gossypium</taxon>
    </lineage>
</organism>
<dbReference type="InterPro" id="IPR036397">
    <property type="entry name" value="RNaseH_sf"/>
</dbReference>
<protein>
    <recommendedName>
        <fullName evidence="2">Reverse transcriptase Ty1/copia-type domain-containing protein</fullName>
    </recommendedName>
</protein>
<name>A0A8J6CXY8_9ROSI</name>
<evidence type="ECO:0000256" key="1">
    <source>
        <dbReference type="SAM" id="SignalP"/>
    </source>
</evidence>
<evidence type="ECO:0000313" key="3">
    <source>
        <dbReference type="EMBL" id="KAG8488664.1"/>
    </source>
</evidence>
<dbReference type="EMBL" id="JAHUZN010000007">
    <property type="protein sequence ID" value="KAG8488664.1"/>
    <property type="molecule type" value="Genomic_DNA"/>
</dbReference>
<feature type="domain" description="Reverse transcriptase Ty1/copia-type" evidence="2">
    <location>
        <begin position="259"/>
        <end position="380"/>
    </location>
</feature>
<keyword evidence="1" id="KW-0732">Signal</keyword>
<dbReference type="AlphaFoldDB" id="A0A8J6CXY8"/>
<dbReference type="Pfam" id="PF07727">
    <property type="entry name" value="RVT_2"/>
    <property type="match status" value="1"/>
</dbReference>
<feature type="chain" id="PRO_5035238312" description="Reverse transcriptase Ty1/copia-type domain-containing protein" evidence="1">
    <location>
        <begin position="19"/>
        <end position="552"/>
    </location>
</feature>